<evidence type="ECO:0000256" key="18">
    <source>
        <dbReference type="ARBA" id="ARBA00049365"/>
    </source>
</evidence>
<feature type="region of interest" description="Disordered" evidence="20">
    <location>
        <begin position="1"/>
        <end position="32"/>
    </location>
</feature>
<dbReference type="Pfam" id="PF25376">
    <property type="entry name" value="Pre-PUA_NSUN2"/>
    <property type="match status" value="1"/>
</dbReference>
<gene>
    <name evidence="23" type="primary">nsun2</name>
</gene>
<evidence type="ECO:0000256" key="19">
    <source>
        <dbReference type="PROSITE-ProRule" id="PRU01023"/>
    </source>
</evidence>
<evidence type="ECO:0000256" key="17">
    <source>
        <dbReference type="ARBA" id="ARBA00049323"/>
    </source>
</evidence>
<dbReference type="InterPro" id="IPR057285">
    <property type="entry name" value="Pre-PUA_NSUN2"/>
</dbReference>
<evidence type="ECO:0000256" key="8">
    <source>
        <dbReference type="ARBA" id="ARBA00022694"/>
    </source>
</evidence>
<keyword evidence="22" id="KW-1185">Reference proteome</keyword>
<comment type="catalytic activity">
    <reaction evidence="16">
        <text>cytidine(34) in tRNA precursor + S-adenosyl-L-methionine = 5-methylcytidine(34) in tRNA precursor + S-adenosyl-L-homocysteine + H(+)</text>
        <dbReference type="Rhea" id="RHEA:42940"/>
        <dbReference type="Rhea" id="RHEA-COMP:10291"/>
        <dbReference type="Rhea" id="RHEA-COMP:10295"/>
        <dbReference type="ChEBI" id="CHEBI:15378"/>
        <dbReference type="ChEBI" id="CHEBI:57856"/>
        <dbReference type="ChEBI" id="CHEBI:59789"/>
        <dbReference type="ChEBI" id="CHEBI:74483"/>
        <dbReference type="ChEBI" id="CHEBI:82748"/>
        <dbReference type="EC" id="2.1.1.203"/>
    </reaction>
    <physiologicalReaction direction="left-to-right" evidence="16">
        <dbReference type="Rhea" id="RHEA:42941"/>
    </physiologicalReaction>
</comment>
<dbReference type="GO" id="GO:0005737">
    <property type="term" value="C:cytoplasm"/>
    <property type="evidence" value="ECO:0007669"/>
    <property type="project" value="TreeGrafter"/>
</dbReference>
<keyword evidence="4" id="KW-0820">tRNA-binding</keyword>
<evidence type="ECO:0000256" key="11">
    <source>
        <dbReference type="ARBA" id="ARBA00032179"/>
    </source>
</evidence>
<comment type="catalytic activity">
    <reaction evidence="14">
        <text>cytidine(49) in tRNA + S-adenosyl-L-methionine = 5-methylcytidine(49) in tRNA + S-adenosyl-L-homocysteine + H(+)</text>
        <dbReference type="Rhea" id="RHEA:42952"/>
        <dbReference type="Rhea" id="RHEA-COMP:10294"/>
        <dbReference type="Rhea" id="RHEA-COMP:10385"/>
        <dbReference type="ChEBI" id="CHEBI:15378"/>
        <dbReference type="ChEBI" id="CHEBI:57856"/>
        <dbReference type="ChEBI" id="CHEBI:59789"/>
        <dbReference type="ChEBI" id="CHEBI:74483"/>
        <dbReference type="ChEBI" id="CHEBI:82748"/>
    </reaction>
    <physiologicalReaction direction="left-to-right" evidence="14">
        <dbReference type="Rhea" id="RHEA:42953"/>
    </physiologicalReaction>
</comment>
<evidence type="ECO:0000256" key="9">
    <source>
        <dbReference type="ARBA" id="ARBA00022884"/>
    </source>
</evidence>
<dbReference type="Pfam" id="PF25378">
    <property type="entry name" value="PUA_NSUN2"/>
    <property type="match status" value="1"/>
</dbReference>
<keyword evidence="10" id="KW-0539">Nucleus</keyword>
<dbReference type="InterPro" id="IPR057286">
    <property type="entry name" value="PUA_NSUN2"/>
</dbReference>
<feature type="binding site" evidence="19">
    <location>
        <position position="216"/>
    </location>
    <ligand>
        <name>S-adenosyl-L-methionine</name>
        <dbReference type="ChEBI" id="CHEBI:59789"/>
    </ligand>
</feature>
<feature type="binding site" evidence="19">
    <location>
        <position position="243"/>
    </location>
    <ligand>
        <name>S-adenosyl-L-methionine</name>
        <dbReference type="ChEBI" id="CHEBI:59789"/>
    </ligand>
</feature>
<dbReference type="SMR" id="A0A6P3VKR6"/>
<feature type="compositionally biased region" description="Polar residues" evidence="20">
    <location>
        <begin position="762"/>
        <end position="775"/>
    </location>
</feature>
<dbReference type="GO" id="GO:0000049">
    <property type="term" value="F:tRNA binding"/>
    <property type="evidence" value="ECO:0007669"/>
    <property type="project" value="UniProtKB-KW"/>
</dbReference>
<evidence type="ECO:0000256" key="13">
    <source>
        <dbReference type="ARBA" id="ARBA00032819"/>
    </source>
</evidence>
<dbReference type="Pfam" id="PF01189">
    <property type="entry name" value="Methyltr_RsmB-F"/>
    <property type="match status" value="1"/>
</dbReference>
<dbReference type="EC" id="2.1.1.203" evidence="3"/>
<dbReference type="InterPro" id="IPR023270">
    <property type="entry name" value="RCMT_NCL1"/>
</dbReference>
<dbReference type="AlphaFoldDB" id="A0A6P3VKR6"/>
<sequence length="775" mass="87363">MGKRNRDKQRKQQQQQRDGRPPGYIDNRERDNAGWGAGYSEIIKENKLFEQYYKELKIVPDGEFEEFMDTMREPLPSTIRITGYKSHAKEILHTLKEKYFKDVQDIEVDGQKIEAPQSLSWYPDELAWHTNLSRKILRKDPLLEKFHQFLVSETESGNISRQEAVSMIPPLLLKIEPHHKILDMCAAPGSKTSQLIEMLHSDMDVSFPEGFVIANDSDNKRCYLLVHQAKRLNSPCIMVVNHDASCMPRLTVDQDGRKETLFYDRILCDVPCSGDGTMRKNIDVWKKWTTANSLHLHGLQLRIAVRGLEQLAIGGRMVYSTCSLNPIEDEAIIAALLERSEGALELADASADLPGLKWMPGITSWKVMTKEGQWYPGWSDVPVNRHTQIRPTMFPPTDPDKLKDMHLERCMRILPHHQNTGGFFVAVLLKKAAMPWNRRFPRTRNKDKAEASSAEAEVVPGEEQPIVDSPPSEAPAAEGETPSELTSTEPDTTATATTDPKQEPAANKGTVCCPPPSKKMRLFGFKEDPFVFLTEDDPVFPPIQTFFDLSPDFPKLNVLTRTHEGKKRHLYMVSKELRNVLLNNSERMKVVNTGVKVWSRNNDGEEFGCAFRLAQEGIYTLFPYINARRITISVDDVKCLLTEENPFLSKLSTDAHAQAKKLAMGSIVLRYQPDPNNPDLPQCPIELCGWRGKTSIRAFVSRNERLHYLRMVGVEVFLNKQGQKGGDTASEAKEGNTASVDGEKQEGVPPIEDQEVPVGDENGSSANGTKPVSST</sequence>
<feature type="region of interest" description="Disordered" evidence="20">
    <location>
        <begin position="440"/>
        <end position="513"/>
    </location>
</feature>
<feature type="compositionally biased region" description="Basic residues" evidence="20">
    <location>
        <begin position="1"/>
        <end position="11"/>
    </location>
</feature>
<evidence type="ECO:0000313" key="23">
    <source>
        <dbReference type="RefSeq" id="XP_012673773.1"/>
    </source>
</evidence>
<dbReference type="SUPFAM" id="SSF53335">
    <property type="entry name" value="S-adenosyl-L-methionine-dependent methyltransferases"/>
    <property type="match status" value="1"/>
</dbReference>
<keyword evidence="6 19" id="KW-0808">Transferase</keyword>
<evidence type="ECO:0000256" key="15">
    <source>
        <dbReference type="ARBA" id="ARBA00048936"/>
    </source>
</evidence>
<proteinExistence type="inferred from homology"/>
<keyword evidence="9 19" id="KW-0694">RNA-binding</keyword>
<keyword evidence="5 19" id="KW-0489">Methyltransferase</keyword>
<dbReference type="PROSITE" id="PS51686">
    <property type="entry name" value="SAM_MT_RSMB_NOP"/>
    <property type="match status" value="1"/>
</dbReference>
<dbReference type="GeneID" id="105892091"/>
<dbReference type="Gene3D" id="3.40.50.150">
    <property type="entry name" value="Vaccinia Virus protein VP39"/>
    <property type="match status" value="1"/>
</dbReference>
<comment type="catalytic activity">
    <reaction evidence="15">
        <text>cytidine(50) in tRNA + S-adenosyl-L-methionine = 5-methylcytidine(50) in tRNA + S-adenosyl-L-homocysteine + H(+)</text>
        <dbReference type="Rhea" id="RHEA:61488"/>
        <dbReference type="Rhea" id="RHEA-COMP:15838"/>
        <dbReference type="Rhea" id="RHEA-COMP:15839"/>
        <dbReference type="ChEBI" id="CHEBI:15378"/>
        <dbReference type="ChEBI" id="CHEBI:57856"/>
        <dbReference type="ChEBI" id="CHEBI:59789"/>
        <dbReference type="ChEBI" id="CHEBI:74483"/>
        <dbReference type="ChEBI" id="CHEBI:82748"/>
    </reaction>
    <physiologicalReaction direction="left-to-right" evidence="15">
        <dbReference type="Rhea" id="RHEA:61489"/>
    </physiologicalReaction>
</comment>
<dbReference type="InterPro" id="IPR023267">
    <property type="entry name" value="RCMT"/>
</dbReference>
<dbReference type="CTD" id="54888"/>
<evidence type="ECO:0000256" key="3">
    <source>
        <dbReference type="ARBA" id="ARBA00012629"/>
    </source>
</evidence>
<evidence type="ECO:0000256" key="4">
    <source>
        <dbReference type="ARBA" id="ARBA00022555"/>
    </source>
</evidence>
<dbReference type="InterPro" id="IPR049560">
    <property type="entry name" value="MeTrfase_RsmB-F_NOP2_cat"/>
</dbReference>
<evidence type="ECO:0000256" key="1">
    <source>
        <dbReference type="ARBA" id="ARBA00004123"/>
    </source>
</evidence>
<dbReference type="GO" id="GO:0005634">
    <property type="term" value="C:nucleus"/>
    <property type="evidence" value="ECO:0007669"/>
    <property type="project" value="UniProtKB-SubCell"/>
</dbReference>
<evidence type="ECO:0000259" key="21">
    <source>
        <dbReference type="PROSITE" id="PS51686"/>
    </source>
</evidence>
<dbReference type="InterPro" id="IPR001678">
    <property type="entry name" value="MeTrfase_RsmB-F_NOP2_dom"/>
</dbReference>
<dbReference type="PRINTS" id="PR02008">
    <property type="entry name" value="RCMTFAMILY"/>
</dbReference>
<evidence type="ECO:0000256" key="20">
    <source>
        <dbReference type="SAM" id="MobiDB-lite"/>
    </source>
</evidence>
<dbReference type="PANTHER" id="PTHR22808">
    <property type="entry name" value="NCL1 YEAST -RELATED NOL1/NOP2/FMU SUN DOMAIN-CONTAINING"/>
    <property type="match status" value="1"/>
</dbReference>
<feature type="region of interest" description="Disordered" evidence="20">
    <location>
        <begin position="722"/>
        <end position="775"/>
    </location>
</feature>
<feature type="domain" description="SAM-dependent MTase RsmB/NOP-type" evidence="21">
    <location>
        <begin position="67"/>
        <end position="431"/>
    </location>
</feature>
<dbReference type="PANTHER" id="PTHR22808:SF1">
    <property type="entry name" value="RNA CYTOSINE-C(5)-METHYLTRANSFERASE NSUN2-RELATED"/>
    <property type="match status" value="1"/>
</dbReference>
<organism evidence="22 23">
    <name type="scientific">Clupea harengus</name>
    <name type="common">Atlantic herring</name>
    <dbReference type="NCBI Taxonomy" id="7950"/>
    <lineage>
        <taxon>Eukaryota</taxon>
        <taxon>Metazoa</taxon>
        <taxon>Chordata</taxon>
        <taxon>Craniata</taxon>
        <taxon>Vertebrata</taxon>
        <taxon>Euteleostomi</taxon>
        <taxon>Actinopterygii</taxon>
        <taxon>Neopterygii</taxon>
        <taxon>Teleostei</taxon>
        <taxon>Clupei</taxon>
        <taxon>Clupeiformes</taxon>
        <taxon>Clupeoidei</taxon>
        <taxon>Clupeidae</taxon>
        <taxon>Clupea</taxon>
    </lineage>
</organism>
<protein>
    <recommendedName>
        <fullName evidence="3">tRNA (cytosine(34)-C(5))-methyltransferase</fullName>
        <ecNumber evidence="3">2.1.1.203</ecNumber>
    </recommendedName>
    <alternativeName>
        <fullName evidence="12">NOL1/NOP2/Sun domain family member 2</fullName>
    </alternativeName>
    <alternativeName>
        <fullName evidence="13">mRNA cytosine C(5)-methyltransferase</fullName>
    </alternativeName>
    <alternativeName>
        <fullName evidence="11">tRNA cytosine C(5)-methyltransferase</fullName>
    </alternativeName>
</protein>
<comment type="catalytic activity">
    <reaction evidence="18">
        <text>a cytidine in mRNA + S-adenosyl-L-methionine = a 5-methylcytidine in mRNA + S-adenosyl-L-homocysteine + H(+)</text>
        <dbReference type="Rhea" id="RHEA:61464"/>
        <dbReference type="Rhea" id="RHEA-COMP:15145"/>
        <dbReference type="Rhea" id="RHEA-COMP:15826"/>
        <dbReference type="ChEBI" id="CHEBI:15378"/>
        <dbReference type="ChEBI" id="CHEBI:57856"/>
        <dbReference type="ChEBI" id="CHEBI:59789"/>
        <dbReference type="ChEBI" id="CHEBI:74483"/>
        <dbReference type="ChEBI" id="CHEBI:82748"/>
    </reaction>
    <physiologicalReaction direction="left-to-right" evidence="18">
        <dbReference type="Rhea" id="RHEA:61465"/>
    </physiologicalReaction>
</comment>
<keyword evidence="8" id="KW-0819">tRNA processing</keyword>
<feature type="active site" description="Nucleophile" evidence="19">
    <location>
        <position position="322"/>
    </location>
</feature>
<evidence type="ECO:0000256" key="2">
    <source>
        <dbReference type="ARBA" id="ARBA00004550"/>
    </source>
</evidence>
<dbReference type="PRINTS" id="PR02011">
    <property type="entry name" value="RCMTNCL1"/>
</dbReference>
<feature type="binding site" evidence="19">
    <location>
        <position position="269"/>
    </location>
    <ligand>
        <name>S-adenosyl-L-methionine</name>
        <dbReference type="ChEBI" id="CHEBI:59789"/>
    </ligand>
</feature>
<dbReference type="GO" id="GO:0005576">
    <property type="term" value="C:extracellular region"/>
    <property type="evidence" value="ECO:0007669"/>
    <property type="project" value="UniProtKB-SubCell"/>
</dbReference>
<dbReference type="KEGG" id="char:105892091"/>
<name>A0A6P3VKR6_CLUHA</name>
<evidence type="ECO:0000256" key="7">
    <source>
        <dbReference type="ARBA" id="ARBA00022691"/>
    </source>
</evidence>
<comment type="subcellular location">
    <subcellularLocation>
        <location evidence="1">Nucleus</location>
    </subcellularLocation>
    <subcellularLocation>
        <location evidence="2">Secreted</location>
        <location evidence="2">Extracellular exosome</location>
    </subcellularLocation>
</comment>
<evidence type="ECO:0000256" key="12">
    <source>
        <dbReference type="ARBA" id="ARBA00032770"/>
    </source>
</evidence>
<evidence type="ECO:0000256" key="5">
    <source>
        <dbReference type="ARBA" id="ARBA00022603"/>
    </source>
</evidence>
<feature type="binding site" evidence="19">
    <location>
        <begin position="185"/>
        <end position="191"/>
    </location>
    <ligand>
        <name>S-adenosyl-L-methionine</name>
        <dbReference type="ChEBI" id="CHEBI:59789"/>
    </ligand>
</feature>
<dbReference type="OrthoDB" id="6093671at2759"/>
<reference evidence="23" key="1">
    <citation type="submission" date="2025-08" db="UniProtKB">
        <authorList>
            <consortium name="RefSeq"/>
        </authorList>
    </citation>
    <scope>IDENTIFICATION</scope>
</reference>
<dbReference type="InterPro" id="IPR029063">
    <property type="entry name" value="SAM-dependent_MTases_sf"/>
</dbReference>
<evidence type="ECO:0000256" key="10">
    <source>
        <dbReference type="ARBA" id="ARBA00023242"/>
    </source>
</evidence>
<dbReference type="RefSeq" id="XP_012673773.1">
    <property type="nucleotide sequence ID" value="XM_012818319.3"/>
</dbReference>
<dbReference type="GO" id="GO:0030488">
    <property type="term" value="P:tRNA methylation"/>
    <property type="evidence" value="ECO:0007669"/>
    <property type="project" value="TreeGrafter"/>
</dbReference>
<evidence type="ECO:0000256" key="14">
    <source>
        <dbReference type="ARBA" id="ARBA00048755"/>
    </source>
</evidence>
<feature type="compositionally biased region" description="Low complexity" evidence="20">
    <location>
        <begin position="486"/>
        <end position="499"/>
    </location>
</feature>
<evidence type="ECO:0000256" key="16">
    <source>
        <dbReference type="ARBA" id="ARBA00049286"/>
    </source>
</evidence>
<keyword evidence="7 19" id="KW-0949">S-adenosyl-L-methionine</keyword>
<evidence type="ECO:0000256" key="6">
    <source>
        <dbReference type="ARBA" id="ARBA00022679"/>
    </source>
</evidence>
<accession>A0A6P3VKR6</accession>
<dbReference type="GO" id="GO:0016428">
    <property type="term" value="F:tRNA (cytidine-5-)-methyltransferase activity"/>
    <property type="evidence" value="ECO:0007669"/>
    <property type="project" value="InterPro"/>
</dbReference>
<comment type="catalytic activity">
    <reaction evidence="17">
        <text>cytidine(48) in tRNA + S-adenosyl-L-methionine = 5-methylcytidine(48) in tRNA + S-adenosyl-L-homocysteine + H(+)</text>
        <dbReference type="Rhea" id="RHEA:42948"/>
        <dbReference type="Rhea" id="RHEA-COMP:10293"/>
        <dbReference type="Rhea" id="RHEA-COMP:10297"/>
        <dbReference type="ChEBI" id="CHEBI:15378"/>
        <dbReference type="ChEBI" id="CHEBI:57856"/>
        <dbReference type="ChEBI" id="CHEBI:59789"/>
        <dbReference type="ChEBI" id="CHEBI:74483"/>
        <dbReference type="ChEBI" id="CHEBI:82748"/>
    </reaction>
    <physiologicalReaction direction="left-to-right" evidence="17">
        <dbReference type="Rhea" id="RHEA:42949"/>
    </physiologicalReaction>
</comment>
<comment type="similarity">
    <text evidence="19">Belongs to the class I-like SAM-binding methyltransferase superfamily. RsmB/NOP family.</text>
</comment>
<dbReference type="Proteomes" id="UP000515152">
    <property type="component" value="Chromosome 19"/>
</dbReference>
<evidence type="ECO:0000313" key="22">
    <source>
        <dbReference type="Proteomes" id="UP000515152"/>
    </source>
</evidence>